<proteinExistence type="predicted"/>
<sequence length="179" mass="20062">MTSPNHVNPPARLREPACLVWPTAVVRDSYLAGERTDCVAEGRPMEWLDAATDDFDAYVAQRRGEQIRWGVPSTLFWYVSGEHYLGTLVVRQRLTPELAEAGGHVGYHVVRPWRRQGHATRMLAAGLAECSRLGLDRVLLTCDADNEPSRRVIRANGGVPDGRMHGEDRFWITLEAARS</sequence>
<dbReference type="PANTHER" id="PTHR39173:SF1">
    <property type="entry name" value="ACETYLTRANSFERASE"/>
    <property type="match status" value="1"/>
</dbReference>
<accession>A0A917YCC5</accession>
<dbReference type="InterPro" id="IPR000182">
    <property type="entry name" value="GNAT_dom"/>
</dbReference>
<reference evidence="2 3" key="1">
    <citation type="journal article" date="2014" name="Int. J. Syst. Evol. Microbiol.">
        <title>Complete genome sequence of Corynebacterium casei LMG S-19264T (=DSM 44701T), isolated from a smear-ripened cheese.</title>
        <authorList>
            <consortium name="US DOE Joint Genome Institute (JGI-PGF)"/>
            <person name="Walter F."/>
            <person name="Albersmeier A."/>
            <person name="Kalinowski J."/>
            <person name="Ruckert C."/>
        </authorList>
    </citation>
    <scope>NUCLEOTIDE SEQUENCE [LARGE SCALE GENOMIC DNA]</scope>
    <source>
        <strain evidence="2 3">CGMCC 4.7111</strain>
    </source>
</reference>
<dbReference type="AlphaFoldDB" id="A0A917YCC5"/>
<dbReference type="Gene3D" id="3.40.630.30">
    <property type="match status" value="1"/>
</dbReference>
<gene>
    <name evidence="2" type="ORF">GCM10011579_076360</name>
</gene>
<protein>
    <recommendedName>
        <fullName evidence="1">N-acetyltransferase domain-containing protein</fullName>
    </recommendedName>
</protein>
<organism evidence="2 3">
    <name type="scientific">Streptomyces albiflavescens</name>
    <dbReference type="NCBI Taxonomy" id="1623582"/>
    <lineage>
        <taxon>Bacteria</taxon>
        <taxon>Bacillati</taxon>
        <taxon>Actinomycetota</taxon>
        <taxon>Actinomycetes</taxon>
        <taxon>Kitasatosporales</taxon>
        <taxon>Streptomycetaceae</taxon>
        <taxon>Streptomyces</taxon>
    </lineage>
</organism>
<dbReference type="PROSITE" id="PS51186">
    <property type="entry name" value="GNAT"/>
    <property type="match status" value="1"/>
</dbReference>
<dbReference type="EMBL" id="BMMM01000018">
    <property type="protein sequence ID" value="GGN85396.1"/>
    <property type="molecule type" value="Genomic_DNA"/>
</dbReference>
<dbReference type="RefSeq" id="WP_189190688.1">
    <property type="nucleotide sequence ID" value="NZ_BMMM01000018.1"/>
</dbReference>
<dbReference type="GO" id="GO:0016747">
    <property type="term" value="F:acyltransferase activity, transferring groups other than amino-acyl groups"/>
    <property type="evidence" value="ECO:0007669"/>
    <property type="project" value="InterPro"/>
</dbReference>
<dbReference type="InterPro" id="IPR016181">
    <property type="entry name" value="Acyl_CoA_acyltransferase"/>
</dbReference>
<name>A0A917YCC5_9ACTN</name>
<feature type="domain" description="N-acetyltransferase" evidence="1">
    <location>
        <begin position="34"/>
        <end position="175"/>
    </location>
</feature>
<dbReference type="SUPFAM" id="SSF55729">
    <property type="entry name" value="Acyl-CoA N-acyltransferases (Nat)"/>
    <property type="match status" value="1"/>
</dbReference>
<evidence type="ECO:0000313" key="3">
    <source>
        <dbReference type="Proteomes" id="UP000600365"/>
    </source>
</evidence>
<comment type="caution">
    <text evidence="2">The sequence shown here is derived from an EMBL/GenBank/DDBJ whole genome shotgun (WGS) entry which is preliminary data.</text>
</comment>
<dbReference type="Pfam" id="PF13302">
    <property type="entry name" value="Acetyltransf_3"/>
    <property type="match status" value="1"/>
</dbReference>
<keyword evidence="3" id="KW-1185">Reference proteome</keyword>
<evidence type="ECO:0000313" key="2">
    <source>
        <dbReference type="EMBL" id="GGN85396.1"/>
    </source>
</evidence>
<dbReference type="Proteomes" id="UP000600365">
    <property type="component" value="Unassembled WGS sequence"/>
</dbReference>
<dbReference type="PANTHER" id="PTHR39173">
    <property type="entry name" value="ACETYLTRANSFERASE"/>
    <property type="match status" value="1"/>
</dbReference>
<evidence type="ECO:0000259" key="1">
    <source>
        <dbReference type="PROSITE" id="PS51186"/>
    </source>
</evidence>